<dbReference type="EMBL" id="JABWDU010000001">
    <property type="protein sequence ID" value="NVD38219.1"/>
    <property type="molecule type" value="Genomic_DNA"/>
</dbReference>
<dbReference type="RefSeq" id="WP_112807130.1">
    <property type="nucleotide sequence ID" value="NZ_JABWDU010000001.1"/>
</dbReference>
<name>A0A7Y6ULR7_9HYPH</name>
<sequence>MTARFRPIHSSFETLRHTGAALRTPFNRFGTAANEQMTAIGLARTTRPSQLFADFIQR</sequence>
<gene>
    <name evidence="1" type="ORF">HT585_05085</name>
</gene>
<accession>A0A7Y6ULR7</accession>
<organism evidence="1 2">
    <name type="scientific">Ensifer oleiphilus</name>
    <dbReference type="NCBI Taxonomy" id="2742698"/>
    <lineage>
        <taxon>Bacteria</taxon>
        <taxon>Pseudomonadati</taxon>
        <taxon>Pseudomonadota</taxon>
        <taxon>Alphaproteobacteria</taxon>
        <taxon>Hyphomicrobiales</taxon>
        <taxon>Rhizobiaceae</taxon>
        <taxon>Sinorhizobium/Ensifer group</taxon>
        <taxon>Ensifer</taxon>
    </lineage>
</organism>
<evidence type="ECO:0000313" key="2">
    <source>
        <dbReference type="Proteomes" id="UP000520198"/>
    </source>
</evidence>
<proteinExistence type="predicted"/>
<keyword evidence="2" id="KW-1185">Reference proteome</keyword>
<protein>
    <submittedName>
        <fullName evidence="1">Uncharacterized protein</fullName>
    </submittedName>
</protein>
<evidence type="ECO:0000313" key="1">
    <source>
        <dbReference type="EMBL" id="NVD38219.1"/>
    </source>
</evidence>
<reference evidence="1 2" key="1">
    <citation type="submission" date="2020-06" db="EMBL/GenBank/DDBJ databases">
        <authorList>
            <person name="Grouzdev D.S."/>
        </authorList>
    </citation>
    <scope>NUCLEOTIDE SEQUENCE [LARGE SCALE GENOMIC DNA]</scope>
    <source>
        <strain evidence="1 2">HO-A22</strain>
    </source>
</reference>
<dbReference type="AlphaFoldDB" id="A0A7Y6ULR7"/>
<dbReference type="Proteomes" id="UP000520198">
    <property type="component" value="Unassembled WGS sequence"/>
</dbReference>
<comment type="caution">
    <text evidence="1">The sequence shown here is derived from an EMBL/GenBank/DDBJ whole genome shotgun (WGS) entry which is preliminary data.</text>
</comment>